<evidence type="ECO:0000313" key="1">
    <source>
        <dbReference type="EMBL" id="ALZ86161.1"/>
    </source>
</evidence>
<sequence length="165" mass="18334">MTAGLDRKDTTAIVENAHWRLGYRQDARYPGCLILSSQRCASDLNELDAASLADLGAQLSFAERLLKHCYAPHRVVFYKLGFSAGFSFHFHIAPITRALLGEIAAHPRYSDAPDGNDAILFLSREYGERALTPEERQAQEIEIARLRETANELLSPSPHAPSQPT</sequence>
<name>A0A0U4P5D0_9PSED</name>
<dbReference type="InterPro" id="IPR036265">
    <property type="entry name" value="HIT-like_sf"/>
</dbReference>
<evidence type="ECO:0000313" key="2">
    <source>
        <dbReference type="Proteomes" id="UP000064137"/>
    </source>
</evidence>
<dbReference type="Gene3D" id="3.30.428.10">
    <property type="entry name" value="HIT-like"/>
    <property type="match status" value="1"/>
</dbReference>
<dbReference type="KEGG" id="por:APT59_18865"/>
<dbReference type="SUPFAM" id="SSF54197">
    <property type="entry name" value="HIT-like"/>
    <property type="match status" value="1"/>
</dbReference>
<gene>
    <name evidence="1" type="ORF">APT59_18865</name>
</gene>
<dbReference type="OrthoDB" id="8592405at2"/>
<organism evidence="1 2">
    <name type="scientific">Pseudomonas oryzihabitans</name>
    <dbReference type="NCBI Taxonomy" id="47885"/>
    <lineage>
        <taxon>Bacteria</taxon>
        <taxon>Pseudomonadati</taxon>
        <taxon>Pseudomonadota</taxon>
        <taxon>Gammaproteobacteria</taxon>
        <taxon>Pseudomonadales</taxon>
        <taxon>Pseudomonadaceae</taxon>
        <taxon>Pseudomonas</taxon>
    </lineage>
</organism>
<evidence type="ECO:0008006" key="3">
    <source>
        <dbReference type="Google" id="ProtNLM"/>
    </source>
</evidence>
<accession>A0A0U4P5D0</accession>
<reference evidence="1 2" key="1">
    <citation type="submission" date="2016-01" db="EMBL/GenBank/DDBJ databases">
        <title>Annotation of Pseudomonas oryzihabitans USDA-ARS-USMARC-56511.</title>
        <authorList>
            <person name="Harhay G.P."/>
            <person name="Harhay D.M."/>
            <person name="Smith T.P.L."/>
            <person name="Bono J.L."/>
            <person name="Heaton M.P."/>
            <person name="Clawson M.L."/>
            <person name="Chitko-Mckown C.G."/>
            <person name="Capik S.F."/>
            <person name="DeDonder K.D."/>
            <person name="Apley M.D."/>
            <person name="Lubbers B.V."/>
            <person name="White B.J."/>
            <person name="Larson R.L."/>
        </authorList>
    </citation>
    <scope>NUCLEOTIDE SEQUENCE [LARGE SCALE GENOMIC DNA]</scope>
    <source>
        <strain evidence="1 2">USDA-ARS-USMARC-56511</strain>
    </source>
</reference>
<proteinExistence type="predicted"/>
<dbReference type="AlphaFoldDB" id="A0A0U4P5D0"/>
<protein>
    <recommendedName>
        <fullName evidence="3">HIT family protein</fullName>
    </recommendedName>
</protein>
<dbReference type="RefSeq" id="WP_059316267.1">
    <property type="nucleotide sequence ID" value="NZ_CP013987.1"/>
</dbReference>
<dbReference type="Proteomes" id="UP000064137">
    <property type="component" value="Chromosome"/>
</dbReference>
<dbReference type="EMBL" id="CP013987">
    <property type="protein sequence ID" value="ALZ86161.1"/>
    <property type="molecule type" value="Genomic_DNA"/>
</dbReference>